<dbReference type="PROSITE" id="PS00028">
    <property type="entry name" value="ZINC_FINGER_C2H2_1"/>
    <property type="match status" value="1"/>
</dbReference>
<dbReference type="AlphaFoldDB" id="A0A2N3NBD1"/>
<sequence length="432" mass="47345">MSQWNPANTPKRPGSSQAPIPLPQLPSLGYFPPPTHGAATTPTHKQNAPVMGSQTAQMPTYHNPSVKPESSLGNGTSPSPHISVVLRSTAALNQHEDADELGNDGHIESDLTPQYKMRIEEARLASQATRQARGTSSPASKATTPVPQIPTAMSPKSRTPAQATSTTETPKPKSTRMGRPKGWRPGMSYADIRNFGAEVAAANAKVSLSKTSENPQQHKRPGRPRSTAVAAAPSSGGVPKRRGRRPRAPSPTPRAIYNKLKPVYVPFLCEWEGCKAELHNLETLRKHIRIVHCSGPVPAMCLWGGCMLKSPSVKFSERDGLLGHVEARHITPFAWHVGDGPRISMPDKLLNRDDGNLPDYLFDKNGIQVTPSVRDQQIEDFATWKERRRQLQQLRRRINDALPDEEESTLEEEDEKHPGAVLGGVAGHHWPR</sequence>
<comment type="caution">
    <text evidence="3">The sequence shown here is derived from an EMBL/GenBank/DDBJ whole genome shotgun (WGS) entry which is preliminary data.</text>
</comment>
<dbReference type="Proteomes" id="UP000233524">
    <property type="component" value="Unassembled WGS sequence"/>
</dbReference>
<dbReference type="InParanoid" id="A0A2N3NBD1"/>
<proteinExistence type="predicted"/>
<dbReference type="SMART" id="SM00355">
    <property type="entry name" value="ZnF_C2H2"/>
    <property type="match status" value="2"/>
</dbReference>
<dbReference type="EMBL" id="NLAX01000010">
    <property type="protein sequence ID" value="PKS09739.1"/>
    <property type="molecule type" value="Genomic_DNA"/>
</dbReference>
<evidence type="ECO:0000313" key="3">
    <source>
        <dbReference type="EMBL" id="PKS09739.1"/>
    </source>
</evidence>
<feature type="compositionally biased region" description="Acidic residues" evidence="1">
    <location>
        <begin position="402"/>
        <end position="414"/>
    </location>
</feature>
<evidence type="ECO:0000259" key="2">
    <source>
        <dbReference type="PROSITE" id="PS00028"/>
    </source>
</evidence>
<protein>
    <recommendedName>
        <fullName evidence="2">C2H2-type domain-containing protein</fullName>
    </recommendedName>
</protein>
<evidence type="ECO:0000256" key="1">
    <source>
        <dbReference type="SAM" id="MobiDB-lite"/>
    </source>
</evidence>
<feature type="compositionally biased region" description="Polar residues" evidence="1">
    <location>
        <begin position="126"/>
        <end position="146"/>
    </location>
</feature>
<dbReference type="STRING" id="41688.A0A2N3NBD1"/>
<name>A0A2N3NBD1_9PEZI</name>
<organism evidence="3 4">
    <name type="scientific">Lomentospora prolificans</name>
    <dbReference type="NCBI Taxonomy" id="41688"/>
    <lineage>
        <taxon>Eukaryota</taxon>
        <taxon>Fungi</taxon>
        <taxon>Dikarya</taxon>
        <taxon>Ascomycota</taxon>
        <taxon>Pezizomycotina</taxon>
        <taxon>Sordariomycetes</taxon>
        <taxon>Hypocreomycetidae</taxon>
        <taxon>Microascales</taxon>
        <taxon>Microascaceae</taxon>
        <taxon>Lomentospora</taxon>
    </lineage>
</organism>
<dbReference type="VEuPathDB" id="FungiDB:jhhlp_004360"/>
<feature type="domain" description="C2H2-type" evidence="2">
    <location>
        <begin position="269"/>
        <end position="292"/>
    </location>
</feature>
<feature type="region of interest" description="Disordered" evidence="1">
    <location>
        <begin position="206"/>
        <end position="254"/>
    </location>
</feature>
<feature type="compositionally biased region" description="Polar residues" evidence="1">
    <location>
        <begin position="206"/>
        <end position="215"/>
    </location>
</feature>
<evidence type="ECO:0000313" key="4">
    <source>
        <dbReference type="Proteomes" id="UP000233524"/>
    </source>
</evidence>
<feature type="compositionally biased region" description="Polar residues" evidence="1">
    <location>
        <begin position="154"/>
        <end position="163"/>
    </location>
</feature>
<feature type="compositionally biased region" description="Basic residues" evidence="1">
    <location>
        <begin position="173"/>
        <end position="182"/>
    </location>
</feature>
<feature type="compositionally biased region" description="Polar residues" evidence="1">
    <location>
        <begin position="52"/>
        <end position="63"/>
    </location>
</feature>
<feature type="compositionally biased region" description="Polar residues" evidence="1">
    <location>
        <begin position="71"/>
        <end position="80"/>
    </location>
</feature>
<feature type="region of interest" description="Disordered" evidence="1">
    <location>
        <begin position="1"/>
        <end position="188"/>
    </location>
</feature>
<keyword evidence="4" id="KW-1185">Reference proteome</keyword>
<feature type="compositionally biased region" description="Polar residues" evidence="1">
    <location>
        <begin position="1"/>
        <end position="18"/>
    </location>
</feature>
<accession>A0A2N3NBD1</accession>
<dbReference type="OrthoDB" id="5424797at2759"/>
<gene>
    <name evidence="3" type="ORF">jhhlp_004360</name>
</gene>
<feature type="region of interest" description="Disordered" evidence="1">
    <location>
        <begin position="399"/>
        <end position="432"/>
    </location>
</feature>
<reference evidence="3 4" key="1">
    <citation type="journal article" date="2017" name="G3 (Bethesda)">
        <title>First Draft Genome Sequence of the Pathogenic Fungus Lomentospora prolificans (Formerly Scedosporium prolificans).</title>
        <authorList>
            <person name="Luo R."/>
            <person name="Zimin A."/>
            <person name="Workman R."/>
            <person name="Fan Y."/>
            <person name="Pertea G."/>
            <person name="Grossman N."/>
            <person name="Wear M.P."/>
            <person name="Jia B."/>
            <person name="Miller H."/>
            <person name="Casadevall A."/>
            <person name="Timp W."/>
            <person name="Zhang S.X."/>
            <person name="Salzberg S.L."/>
        </authorList>
    </citation>
    <scope>NUCLEOTIDE SEQUENCE [LARGE SCALE GENOMIC DNA]</scope>
    <source>
        <strain evidence="3 4">JHH-5317</strain>
    </source>
</reference>
<dbReference type="InterPro" id="IPR013087">
    <property type="entry name" value="Znf_C2H2_type"/>
</dbReference>